<evidence type="ECO:0000313" key="4">
    <source>
        <dbReference type="Proteomes" id="UP001216558"/>
    </source>
</evidence>
<feature type="coiled-coil region" evidence="1">
    <location>
        <begin position="21"/>
        <end position="48"/>
    </location>
</feature>
<organism evidence="3 4">
    <name type="scientific">Erythrobacter fulvus</name>
    <dbReference type="NCBI Taxonomy" id="2987523"/>
    <lineage>
        <taxon>Bacteria</taxon>
        <taxon>Pseudomonadati</taxon>
        <taxon>Pseudomonadota</taxon>
        <taxon>Alphaproteobacteria</taxon>
        <taxon>Sphingomonadales</taxon>
        <taxon>Erythrobacteraceae</taxon>
        <taxon>Erythrobacter/Porphyrobacter group</taxon>
        <taxon>Erythrobacter</taxon>
    </lineage>
</organism>
<reference evidence="3 4" key="1">
    <citation type="submission" date="2022-10" db="EMBL/GenBank/DDBJ databases">
        <title>Erythrobacter sp. sf7 Genome sequencing.</title>
        <authorList>
            <person name="Park S."/>
        </authorList>
    </citation>
    <scope>NUCLEOTIDE SEQUENCE [LARGE SCALE GENOMIC DNA]</scope>
    <source>
        <strain evidence="4">sf7</strain>
    </source>
</reference>
<accession>A0ABT5JNI3</accession>
<evidence type="ECO:0000256" key="1">
    <source>
        <dbReference type="SAM" id="Coils"/>
    </source>
</evidence>
<protein>
    <submittedName>
        <fullName evidence="3">Uncharacterized protein</fullName>
    </submittedName>
</protein>
<sequence>MAKRSENNPLQRVEELKAQRARELQAIVDRLTGEVAALEARLAATDDQSERIMLKAEIVHFNAALDRLQGGAYRTKRRKPPESGLPVPAVPPGGPLPKQGGAAAPLDFES</sequence>
<dbReference type="Proteomes" id="UP001216558">
    <property type="component" value="Unassembled WGS sequence"/>
</dbReference>
<proteinExistence type="predicted"/>
<evidence type="ECO:0000256" key="2">
    <source>
        <dbReference type="SAM" id="MobiDB-lite"/>
    </source>
</evidence>
<gene>
    <name evidence="3" type="ORF">OIK40_03265</name>
</gene>
<name>A0ABT5JNI3_9SPHN</name>
<dbReference type="RefSeq" id="WP_273676183.1">
    <property type="nucleotide sequence ID" value="NZ_JAQQXQ010000002.1"/>
</dbReference>
<comment type="caution">
    <text evidence="3">The sequence shown here is derived from an EMBL/GenBank/DDBJ whole genome shotgun (WGS) entry which is preliminary data.</text>
</comment>
<keyword evidence="1" id="KW-0175">Coiled coil</keyword>
<keyword evidence="4" id="KW-1185">Reference proteome</keyword>
<dbReference type="EMBL" id="JAQQXQ010000002">
    <property type="protein sequence ID" value="MDC8753656.1"/>
    <property type="molecule type" value="Genomic_DNA"/>
</dbReference>
<feature type="region of interest" description="Disordered" evidence="2">
    <location>
        <begin position="69"/>
        <end position="110"/>
    </location>
</feature>
<evidence type="ECO:0000313" key="3">
    <source>
        <dbReference type="EMBL" id="MDC8753656.1"/>
    </source>
</evidence>